<comment type="caution">
    <text evidence="2">The sequence shown here is derived from an EMBL/GenBank/DDBJ whole genome shotgun (WGS) entry which is preliminary data.</text>
</comment>
<name>A0A392MIE9_9FABA</name>
<proteinExistence type="predicted"/>
<feature type="compositionally biased region" description="Basic and acidic residues" evidence="1">
    <location>
        <begin position="1"/>
        <end position="12"/>
    </location>
</feature>
<gene>
    <name evidence="2" type="ORF">A2U01_0007976</name>
</gene>
<dbReference type="Proteomes" id="UP000265520">
    <property type="component" value="Unassembled WGS sequence"/>
</dbReference>
<sequence>MSRTLIRDESPHRRNRISPPREKSPIRRNRRTPIQHESPQRRNHISPPCEKSPILRNRRAPPREQIPPLCHPRSRRSDEVRPRGPLTKRIQRVLLSMGLEKSLQLDVYDETTDLDKHLEKDVSSFIAHTIRTPL</sequence>
<organism evidence="2 3">
    <name type="scientific">Trifolium medium</name>
    <dbReference type="NCBI Taxonomy" id="97028"/>
    <lineage>
        <taxon>Eukaryota</taxon>
        <taxon>Viridiplantae</taxon>
        <taxon>Streptophyta</taxon>
        <taxon>Embryophyta</taxon>
        <taxon>Tracheophyta</taxon>
        <taxon>Spermatophyta</taxon>
        <taxon>Magnoliopsida</taxon>
        <taxon>eudicotyledons</taxon>
        <taxon>Gunneridae</taxon>
        <taxon>Pentapetalae</taxon>
        <taxon>rosids</taxon>
        <taxon>fabids</taxon>
        <taxon>Fabales</taxon>
        <taxon>Fabaceae</taxon>
        <taxon>Papilionoideae</taxon>
        <taxon>50 kb inversion clade</taxon>
        <taxon>NPAAA clade</taxon>
        <taxon>Hologalegina</taxon>
        <taxon>IRL clade</taxon>
        <taxon>Trifolieae</taxon>
        <taxon>Trifolium</taxon>
    </lineage>
</organism>
<accession>A0A392MIE9</accession>
<evidence type="ECO:0000313" key="3">
    <source>
        <dbReference type="Proteomes" id="UP000265520"/>
    </source>
</evidence>
<evidence type="ECO:0000256" key="1">
    <source>
        <dbReference type="SAM" id="MobiDB-lite"/>
    </source>
</evidence>
<feature type="region of interest" description="Disordered" evidence="1">
    <location>
        <begin position="1"/>
        <end position="87"/>
    </location>
</feature>
<protein>
    <submittedName>
        <fullName evidence="2">Uncharacterized protein</fullName>
    </submittedName>
</protein>
<dbReference type="EMBL" id="LXQA010011545">
    <property type="protein sequence ID" value="MCH87111.1"/>
    <property type="molecule type" value="Genomic_DNA"/>
</dbReference>
<evidence type="ECO:0000313" key="2">
    <source>
        <dbReference type="EMBL" id="MCH87111.1"/>
    </source>
</evidence>
<dbReference type="AlphaFoldDB" id="A0A392MIE9"/>
<reference evidence="2 3" key="1">
    <citation type="journal article" date="2018" name="Front. Plant Sci.">
        <title>Red Clover (Trifolium pratense) and Zigzag Clover (T. medium) - A Picture of Genomic Similarities and Differences.</title>
        <authorList>
            <person name="Dluhosova J."/>
            <person name="Istvanek J."/>
            <person name="Nedelnik J."/>
            <person name="Repkova J."/>
        </authorList>
    </citation>
    <scope>NUCLEOTIDE SEQUENCE [LARGE SCALE GENOMIC DNA]</scope>
    <source>
        <strain evidence="3">cv. 10/8</strain>
        <tissue evidence="2">Leaf</tissue>
    </source>
</reference>
<keyword evidence="3" id="KW-1185">Reference proteome</keyword>